<evidence type="ECO:0000256" key="4">
    <source>
        <dbReference type="PROSITE-ProRule" id="PRU00104"/>
    </source>
</evidence>
<dbReference type="PROSITE" id="PS50012">
    <property type="entry name" value="RCC1_3"/>
    <property type="match status" value="7"/>
</dbReference>
<dbReference type="PROSITE" id="PS00626">
    <property type="entry name" value="RCC1_2"/>
    <property type="match status" value="4"/>
</dbReference>
<dbReference type="EMBL" id="MDYQ01000199">
    <property type="protein sequence ID" value="PRP79060.1"/>
    <property type="molecule type" value="Genomic_DNA"/>
</dbReference>
<dbReference type="PROSITE" id="PS50237">
    <property type="entry name" value="HECT"/>
    <property type="match status" value="1"/>
</dbReference>
<reference evidence="7 8" key="1">
    <citation type="journal article" date="2018" name="Genome Biol. Evol.">
        <title>Multiple Roots of Fruiting Body Formation in Amoebozoa.</title>
        <authorList>
            <person name="Hillmann F."/>
            <person name="Forbes G."/>
            <person name="Novohradska S."/>
            <person name="Ferling I."/>
            <person name="Riege K."/>
            <person name="Groth M."/>
            <person name="Westermann M."/>
            <person name="Marz M."/>
            <person name="Spaller T."/>
            <person name="Winckler T."/>
            <person name="Schaap P."/>
            <person name="Glockner G."/>
        </authorList>
    </citation>
    <scope>NUCLEOTIDE SEQUENCE [LARGE SCALE GENOMIC DNA]</scope>
    <source>
        <strain evidence="7 8">Jena</strain>
    </source>
</reference>
<dbReference type="PANTHER" id="PTHR45622">
    <property type="entry name" value="UBIQUITIN-PROTEIN LIGASE E3A-RELATED"/>
    <property type="match status" value="1"/>
</dbReference>
<feature type="repeat" description="RCC1" evidence="5">
    <location>
        <begin position="2"/>
        <end position="57"/>
    </location>
</feature>
<dbReference type="FunFam" id="3.30.2410.10:FF:000003">
    <property type="entry name" value="probable E3 ubiquitin-protein ligase HERC4 isoform X1"/>
    <property type="match status" value="1"/>
</dbReference>
<dbReference type="AlphaFoldDB" id="A0A2P6N526"/>
<sequence>MSEVYSFGLGVSGQLGTGRDENSRVPQLIDFQGKKVLKREVKYSVLGGELTYTRTNPFTYISNEHGQLGRQRRLMTPQLIEYLDSMFIVDISCGDNHTVAVTNMGKVYTWGANQHGQLGLRDKESRPKPHQVKDLQEHNIINVFCGANHSVFMSSSSEVLVCGRASEGQLGIGDSLDKTAPILIESLRGMPITSIACGSDHTLFLTISGCVFSCGSNKFGQLGHNDEQNRSLPTVIHSLNGLSIIAISAGSNHSFALTNEGLVYGFGSNLFKQLSLREHIVHQSTPTVIMDLMGLPVKQIAAGDRHTIALRESRQSQLSSVIIWGAGPSGQLGLNDKTSSESPSAVDIFKEKNVTWVACGKNHTIVVIDGKRPELYANLGNIKDETVLQDVIDRCKTKGKNGNQYQYHIYPDVEDLIIRVYSCPSLLNASFLKPDHLNTNETNSGLNLRAATESYLKLLSLGDAALMKTLFSATLRLITNLKIRPNFPIETLRAYLILFENPLLYPTTKQNVILMEKNHKESLKLWLQGLPSEHFYRIIKVFNSFLSFAVSVGIQSQQVSATTIMSMLYSANKETNIVPFSLFYNPALSDTIDISDEYFKWKRTPFLLDPEVKSRILHFDAEIQMKSQIIRSATEAATFDATLDLIVHRDHIVQYTIDQLRHRSPADLKKPLRIHFENEEGIDAGGLRKEYFQLVEKEMLDPEYGLFDYNPETREYWFRVSSVNKESLNRYGFAGIILGLALYNSVLLDVKFPRWLYKRLLNEPPTLTDLKETIPSLGYSLAKLMEYEGNVEEDLMLNFTVTRKDDDGKLSIIELIPGGIDLPVTNLNRKKYVECMIRYHLITSVQKQMDSFSLGFFTVAGGSILTLFRPEELEIIICGNKEQDLNFEELEKVTKYEGYTKDSRTVQFFWKYIHSLSIAKKKQFLEFTTGSARVPIDGLKSLPFIVERNGNQQESLPTASTCYNLLMLPEYETLETLSSKLSYAIENASGFGLR</sequence>
<organism evidence="7 8">
    <name type="scientific">Planoprotostelium fungivorum</name>
    <dbReference type="NCBI Taxonomy" id="1890364"/>
    <lineage>
        <taxon>Eukaryota</taxon>
        <taxon>Amoebozoa</taxon>
        <taxon>Evosea</taxon>
        <taxon>Variosea</taxon>
        <taxon>Cavosteliida</taxon>
        <taxon>Cavosteliaceae</taxon>
        <taxon>Planoprotostelium</taxon>
    </lineage>
</organism>
<keyword evidence="8" id="KW-1185">Reference proteome</keyword>
<keyword evidence="3 4" id="KW-0833">Ubl conjugation pathway</keyword>
<evidence type="ECO:0000256" key="3">
    <source>
        <dbReference type="ARBA" id="ARBA00022786"/>
    </source>
</evidence>
<dbReference type="InterPro" id="IPR035983">
    <property type="entry name" value="Hect_E3_ubiquitin_ligase"/>
</dbReference>
<evidence type="ECO:0000256" key="5">
    <source>
        <dbReference type="PROSITE-ProRule" id="PRU00235"/>
    </source>
</evidence>
<evidence type="ECO:0000313" key="8">
    <source>
        <dbReference type="Proteomes" id="UP000241769"/>
    </source>
</evidence>
<dbReference type="SMART" id="SM00119">
    <property type="entry name" value="HECTc"/>
    <property type="match status" value="1"/>
</dbReference>
<feature type="repeat" description="RCC1" evidence="5">
    <location>
        <begin position="209"/>
        <end position="260"/>
    </location>
</feature>
<dbReference type="Pfam" id="PF00415">
    <property type="entry name" value="RCC1"/>
    <property type="match status" value="1"/>
</dbReference>
<dbReference type="GO" id="GO:0004842">
    <property type="term" value="F:ubiquitin-protein transferase activity"/>
    <property type="evidence" value="ECO:0007669"/>
    <property type="project" value="InterPro"/>
</dbReference>
<evidence type="ECO:0000313" key="7">
    <source>
        <dbReference type="EMBL" id="PRP79060.1"/>
    </source>
</evidence>
<comment type="caution">
    <text evidence="7">The sequence shown here is derived from an EMBL/GenBank/DDBJ whole genome shotgun (WGS) entry which is preliminary data.</text>
</comment>
<feature type="repeat" description="RCC1" evidence="5">
    <location>
        <begin position="55"/>
        <end position="104"/>
    </location>
</feature>
<dbReference type="InParanoid" id="A0A2P6N526"/>
<name>A0A2P6N526_9EUKA</name>
<feature type="repeat" description="RCC1" evidence="5">
    <location>
        <begin position="157"/>
        <end position="208"/>
    </location>
</feature>
<keyword evidence="1" id="KW-0808">Transferase</keyword>
<protein>
    <submittedName>
        <fullName evidence="7">Putative E3 ubiquitin-protein ligase HERC4-like isoform 2</fullName>
    </submittedName>
</protein>
<evidence type="ECO:0000259" key="6">
    <source>
        <dbReference type="PROSITE" id="PS50237"/>
    </source>
</evidence>
<dbReference type="SUPFAM" id="SSF56204">
    <property type="entry name" value="Hect, E3 ligase catalytic domain"/>
    <property type="match status" value="1"/>
</dbReference>
<dbReference type="SUPFAM" id="SSF50985">
    <property type="entry name" value="RCC1/BLIP-II"/>
    <property type="match status" value="1"/>
</dbReference>
<dbReference type="InterPro" id="IPR000408">
    <property type="entry name" value="Reg_chr_condens"/>
</dbReference>
<dbReference type="PANTHER" id="PTHR45622:SF60">
    <property type="entry name" value="UBIQUITIN-PROTEIN LIGASE E3A"/>
    <property type="match status" value="1"/>
</dbReference>
<dbReference type="Pfam" id="PF00632">
    <property type="entry name" value="HECT"/>
    <property type="match status" value="1"/>
</dbReference>
<dbReference type="PRINTS" id="PR00633">
    <property type="entry name" value="RCCNDNSATION"/>
</dbReference>
<feature type="repeat" description="RCC1" evidence="5">
    <location>
        <begin position="261"/>
        <end position="313"/>
    </location>
</feature>
<dbReference type="Gene3D" id="3.30.2410.10">
    <property type="entry name" value="Hect, E3 ligase catalytic domain"/>
    <property type="match status" value="1"/>
</dbReference>
<keyword evidence="2" id="KW-0677">Repeat</keyword>
<dbReference type="GO" id="GO:0005737">
    <property type="term" value="C:cytoplasm"/>
    <property type="evidence" value="ECO:0007669"/>
    <property type="project" value="TreeGrafter"/>
</dbReference>
<dbReference type="Gene3D" id="3.30.2160.10">
    <property type="entry name" value="Hect, E3 ligase catalytic domain"/>
    <property type="match status" value="1"/>
</dbReference>
<evidence type="ECO:0000256" key="1">
    <source>
        <dbReference type="ARBA" id="ARBA00022679"/>
    </source>
</evidence>
<dbReference type="STRING" id="1890364.A0A2P6N526"/>
<feature type="active site" description="Glycyl thioester intermediate" evidence="4">
    <location>
        <position position="962"/>
    </location>
</feature>
<dbReference type="InterPro" id="IPR000569">
    <property type="entry name" value="HECT_dom"/>
</dbReference>
<dbReference type="OrthoDB" id="8068875at2759"/>
<gene>
    <name evidence="7" type="ORF">PROFUN_13138</name>
</gene>
<evidence type="ECO:0000256" key="2">
    <source>
        <dbReference type="ARBA" id="ARBA00022737"/>
    </source>
</evidence>
<dbReference type="CDD" id="cd00078">
    <property type="entry name" value="HECTc"/>
    <property type="match status" value="1"/>
</dbReference>
<proteinExistence type="predicted"/>
<accession>A0A2P6N526</accession>
<dbReference type="InterPro" id="IPR058923">
    <property type="entry name" value="RCC1-like_dom"/>
</dbReference>
<dbReference type="Gene3D" id="3.90.1750.10">
    <property type="entry name" value="Hect, E3 ligase catalytic domains"/>
    <property type="match status" value="1"/>
</dbReference>
<dbReference type="Gene3D" id="2.130.10.30">
    <property type="entry name" value="Regulator of chromosome condensation 1/beta-lactamase-inhibitor protein II"/>
    <property type="match status" value="2"/>
</dbReference>
<feature type="repeat" description="RCC1" evidence="5">
    <location>
        <begin position="105"/>
        <end position="156"/>
    </location>
</feature>
<dbReference type="InterPro" id="IPR051709">
    <property type="entry name" value="Ub-ligase/GTPase-reg"/>
</dbReference>
<dbReference type="Pfam" id="PF25390">
    <property type="entry name" value="WD40_RLD"/>
    <property type="match status" value="1"/>
</dbReference>
<feature type="domain" description="HECT" evidence="6">
    <location>
        <begin position="664"/>
        <end position="994"/>
    </location>
</feature>
<feature type="repeat" description="RCC1" evidence="5">
    <location>
        <begin position="319"/>
        <end position="370"/>
    </location>
</feature>
<dbReference type="InterPro" id="IPR009091">
    <property type="entry name" value="RCC1/BLIP-II"/>
</dbReference>
<dbReference type="Proteomes" id="UP000241769">
    <property type="component" value="Unassembled WGS sequence"/>
</dbReference>